<accession>A0ABS3CUL7</accession>
<keyword evidence="2" id="KW-1185">Reference proteome</keyword>
<sequence>MQQLNGIHFVLTPDCVNLLGVTDFSGSGIQALSAQLANILGADVLALEWGADRWQQRFELDGRLYLLYMESVCEAVWIEPCKESDFSYLISQLKLVGAELTEGNETAF</sequence>
<comment type="caution">
    <text evidence="1">The sequence shown here is derived from an EMBL/GenBank/DDBJ whole genome shotgun (WGS) entry which is preliminary data.</text>
</comment>
<proteinExistence type="predicted"/>
<dbReference type="Pfam" id="PF12305">
    <property type="entry name" value="DUF3630"/>
    <property type="match status" value="1"/>
</dbReference>
<gene>
    <name evidence="1" type="ORF">J0A65_13095</name>
</gene>
<dbReference type="RefSeq" id="WP_206594638.1">
    <property type="nucleotide sequence ID" value="NZ_JAFKCS010000012.1"/>
</dbReference>
<dbReference type="Proteomes" id="UP000663992">
    <property type="component" value="Unassembled WGS sequence"/>
</dbReference>
<dbReference type="EMBL" id="JAFKCS010000012">
    <property type="protein sequence ID" value="MBN7820808.1"/>
    <property type="molecule type" value="Genomic_DNA"/>
</dbReference>
<reference evidence="1 2" key="1">
    <citation type="submission" date="2021-03" db="EMBL/GenBank/DDBJ databases">
        <title>novel species isolated from a fishpond in China.</title>
        <authorList>
            <person name="Lu H."/>
            <person name="Cai Z."/>
        </authorList>
    </citation>
    <scope>NUCLEOTIDE SEQUENCE [LARGE SCALE GENOMIC DNA]</scope>
    <source>
        <strain evidence="1 2">Y57</strain>
    </source>
</reference>
<name>A0ABS3CUL7_9ALTE</name>
<evidence type="ECO:0000313" key="1">
    <source>
        <dbReference type="EMBL" id="MBN7820808.1"/>
    </source>
</evidence>
<organism evidence="1 2">
    <name type="scientific">Bowmanella yangjiangensis</name>
    <dbReference type="NCBI Taxonomy" id="2811230"/>
    <lineage>
        <taxon>Bacteria</taxon>
        <taxon>Pseudomonadati</taxon>
        <taxon>Pseudomonadota</taxon>
        <taxon>Gammaproteobacteria</taxon>
        <taxon>Alteromonadales</taxon>
        <taxon>Alteromonadaceae</taxon>
        <taxon>Bowmanella</taxon>
    </lineage>
</organism>
<dbReference type="InterPro" id="IPR022080">
    <property type="entry name" value="DUF3630"/>
</dbReference>
<protein>
    <submittedName>
        <fullName evidence="1">DUF3630 family protein</fullName>
    </submittedName>
</protein>
<evidence type="ECO:0000313" key="2">
    <source>
        <dbReference type="Proteomes" id="UP000663992"/>
    </source>
</evidence>